<accession>A0A0G0QXN4</accession>
<reference evidence="1 2" key="1">
    <citation type="journal article" date="2015" name="Nature">
        <title>rRNA introns, odd ribosomes, and small enigmatic genomes across a large radiation of phyla.</title>
        <authorList>
            <person name="Brown C.T."/>
            <person name="Hug L.A."/>
            <person name="Thomas B.C."/>
            <person name="Sharon I."/>
            <person name="Castelle C.J."/>
            <person name="Singh A."/>
            <person name="Wilkins M.J."/>
            <person name="Williams K.H."/>
            <person name="Banfield J.F."/>
        </authorList>
    </citation>
    <scope>NUCLEOTIDE SEQUENCE [LARGE SCALE GENOMIC DNA]</scope>
</reference>
<protein>
    <submittedName>
        <fullName evidence="1">Uncharacterized protein</fullName>
    </submittedName>
</protein>
<dbReference type="AlphaFoldDB" id="A0A0G0QXN4"/>
<dbReference type="Proteomes" id="UP000034215">
    <property type="component" value="Unassembled WGS sequence"/>
</dbReference>
<organism evidence="1 2">
    <name type="scientific">Candidatus Woesebacteria bacterium GW2011_GWB1_40_12</name>
    <dbReference type="NCBI Taxonomy" id="1618576"/>
    <lineage>
        <taxon>Bacteria</taxon>
        <taxon>Candidatus Woeseibacteriota</taxon>
    </lineage>
</organism>
<gene>
    <name evidence="1" type="ORF">UT76_C0001G0001</name>
</gene>
<sequence>RDFNIIIVFLCQILFNNILDMGKELPSDAAGYVEKRLSWEKYLGCDSEVAIEAYKIYLNRAAKGKEGTEEQDWIRAESIVRNRFARELIHKLTT</sequence>
<dbReference type="EMBL" id="LBYA01000001">
    <property type="protein sequence ID" value="KKR44948.1"/>
    <property type="molecule type" value="Genomic_DNA"/>
</dbReference>
<evidence type="ECO:0000313" key="2">
    <source>
        <dbReference type="Proteomes" id="UP000034215"/>
    </source>
</evidence>
<proteinExistence type="predicted"/>
<evidence type="ECO:0000313" key="1">
    <source>
        <dbReference type="EMBL" id="KKR44948.1"/>
    </source>
</evidence>
<feature type="non-terminal residue" evidence="1">
    <location>
        <position position="1"/>
    </location>
</feature>
<comment type="caution">
    <text evidence="1">The sequence shown here is derived from an EMBL/GenBank/DDBJ whole genome shotgun (WGS) entry which is preliminary data.</text>
</comment>
<name>A0A0G0QXN4_9BACT</name>